<proteinExistence type="predicted"/>
<evidence type="ECO:0000313" key="2">
    <source>
        <dbReference type="Proteomes" id="UP000176005"/>
    </source>
</evidence>
<name>A0A1E7L9W6_9ACTN</name>
<dbReference type="RefSeq" id="WP_070015491.1">
    <property type="nucleotide sequence ID" value="NZ_LJGW01000107.1"/>
</dbReference>
<dbReference type="AlphaFoldDB" id="A0A1E7L9W6"/>
<reference evidence="1 2" key="1">
    <citation type="journal article" date="2016" name="Front. Microbiol.">
        <title>Comparative Genomics Analysis of Streptomyces Species Reveals Their Adaptation to the Marine Environment and Their Diversity at the Genomic Level.</title>
        <authorList>
            <person name="Tian X."/>
            <person name="Zhang Z."/>
            <person name="Yang T."/>
            <person name="Chen M."/>
            <person name="Li J."/>
            <person name="Chen F."/>
            <person name="Yang J."/>
            <person name="Li W."/>
            <person name="Zhang B."/>
            <person name="Zhang Z."/>
            <person name="Wu J."/>
            <person name="Zhang C."/>
            <person name="Long L."/>
            <person name="Xiao J."/>
        </authorList>
    </citation>
    <scope>NUCLEOTIDE SEQUENCE [LARGE SCALE GENOMIC DNA]</scope>
    <source>
        <strain evidence="1 2">SCSIO 10429</strain>
    </source>
</reference>
<gene>
    <name evidence="1" type="ORF">AN218_05605</name>
</gene>
<organism evidence="1 2">
    <name type="scientific">Streptomyces nanshensis</name>
    <dbReference type="NCBI Taxonomy" id="518642"/>
    <lineage>
        <taxon>Bacteria</taxon>
        <taxon>Bacillati</taxon>
        <taxon>Actinomycetota</taxon>
        <taxon>Actinomycetes</taxon>
        <taxon>Kitasatosporales</taxon>
        <taxon>Streptomycetaceae</taxon>
        <taxon>Streptomyces</taxon>
    </lineage>
</organism>
<evidence type="ECO:0000313" key="1">
    <source>
        <dbReference type="EMBL" id="OEV12986.1"/>
    </source>
</evidence>
<accession>A0A1E7L9W6</accession>
<comment type="caution">
    <text evidence="1">The sequence shown here is derived from an EMBL/GenBank/DDBJ whole genome shotgun (WGS) entry which is preliminary data.</text>
</comment>
<dbReference type="Proteomes" id="UP000176005">
    <property type="component" value="Unassembled WGS sequence"/>
</dbReference>
<keyword evidence="2" id="KW-1185">Reference proteome</keyword>
<dbReference type="EMBL" id="LJGW01000107">
    <property type="protein sequence ID" value="OEV12986.1"/>
    <property type="molecule type" value="Genomic_DNA"/>
</dbReference>
<sequence>MSINDADIDAAIDAAKQQMPSAQELFAGWPAAVPPVPGVVHTDVGLYRTGGFEDPRLVLYTGTTRLPAVTVGWCLFGAARNVQPGHAPLPRAAREALTDPDMVRALQLLAVGHRETDEAAIETLAIPGVAASLVDLAAAAHQEHEDRTVPVHSSEVGTEIYAYHRGPVRLGTHTADVVLIGSPIWIANTEPKESCP</sequence>
<protein>
    <submittedName>
        <fullName evidence="1">Uncharacterized protein</fullName>
    </submittedName>
</protein>